<feature type="transmembrane region" description="Helical" evidence="2">
    <location>
        <begin position="174"/>
        <end position="195"/>
    </location>
</feature>
<feature type="signal peptide" evidence="3">
    <location>
        <begin position="1"/>
        <end position="21"/>
    </location>
</feature>
<evidence type="ECO:0000313" key="5">
    <source>
        <dbReference type="Proteomes" id="UP000054538"/>
    </source>
</evidence>
<dbReference type="InParanoid" id="A0A0D0E082"/>
<feature type="region of interest" description="Disordered" evidence="1">
    <location>
        <begin position="132"/>
        <end position="169"/>
    </location>
</feature>
<accession>A0A0D0E082</accession>
<feature type="compositionally biased region" description="Polar residues" evidence="1">
    <location>
        <begin position="145"/>
        <end position="162"/>
    </location>
</feature>
<reference evidence="5" key="2">
    <citation type="submission" date="2015-01" db="EMBL/GenBank/DDBJ databases">
        <title>Evolutionary Origins and Diversification of the Mycorrhizal Mutualists.</title>
        <authorList>
            <consortium name="DOE Joint Genome Institute"/>
            <consortium name="Mycorrhizal Genomics Consortium"/>
            <person name="Kohler A."/>
            <person name="Kuo A."/>
            <person name="Nagy L.G."/>
            <person name="Floudas D."/>
            <person name="Copeland A."/>
            <person name="Barry K.W."/>
            <person name="Cichocki N."/>
            <person name="Veneault-Fourrey C."/>
            <person name="LaButti K."/>
            <person name="Lindquist E.A."/>
            <person name="Lipzen A."/>
            <person name="Lundell T."/>
            <person name="Morin E."/>
            <person name="Murat C."/>
            <person name="Riley R."/>
            <person name="Ohm R."/>
            <person name="Sun H."/>
            <person name="Tunlid A."/>
            <person name="Henrissat B."/>
            <person name="Grigoriev I.V."/>
            <person name="Hibbett D.S."/>
            <person name="Martin F."/>
        </authorList>
    </citation>
    <scope>NUCLEOTIDE SEQUENCE [LARGE SCALE GENOMIC DNA]</scope>
    <source>
        <strain evidence="5">Ve08.2h10</strain>
    </source>
</reference>
<feature type="chain" id="PRO_5002209265" evidence="3">
    <location>
        <begin position="22"/>
        <end position="269"/>
    </location>
</feature>
<dbReference type="HOGENOM" id="CLU_1034794_0_0_1"/>
<keyword evidence="2" id="KW-0812">Transmembrane</keyword>
<proteinExistence type="predicted"/>
<evidence type="ECO:0000313" key="4">
    <source>
        <dbReference type="EMBL" id="KIK93079.1"/>
    </source>
</evidence>
<organism evidence="4 5">
    <name type="scientific">Paxillus rubicundulus Ve08.2h10</name>
    <dbReference type="NCBI Taxonomy" id="930991"/>
    <lineage>
        <taxon>Eukaryota</taxon>
        <taxon>Fungi</taxon>
        <taxon>Dikarya</taxon>
        <taxon>Basidiomycota</taxon>
        <taxon>Agaricomycotina</taxon>
        <taxon>Agaricomycetes</taxon>
        <taxon>Agaricomycetidae</taxon>
        <taxon>Boletales</taxon>
        <taxon>Paxilineae</taxon>
        <taxon>Paxillaceae</taxon>
        <taxon>Paxillus</taxon>
    </lineage>
</organism>
<name>A0A0D0E082_9AGAM</name>
<sequence length="269" mass="29378">MIAHPTHISSVLVLLLSLATCVQVPSVAALATPRIDHDTNSHSIVSPSPVISCTLNADGRGNDPAHNQILDQRVGGEEARRCIWDVTRCRMGDGTCAFPNGDIATYHELQLEPGRLSDMEHGEDEVHAAEELENHDGSEEYKNQPIDSPTGNTDGEGNQLQDMSPDLRSGKPSVTTVLLLTSSGLVLVAMMLILLRSPPKRLCGKRFAASRFRINEAQLLRRADEDVGLVNSEENNGWDDLINDESIPLKPTPRKNISVHYGSAQGHWI</sequence>
<evidence type="ECO:0000256" key="1">
    <source>
        <dbReference type="SAM" id="MobiDB-lite"/>
    </source>
</evidence>
<dbReference type="Proteomes" id="UP000054538">
    <property type="component" value="Unassembled WGS sequence"/>
</dbReference>
<reference evidence="4 5" key="1">
    <citation type="submission" date="2014-04" db="EMBL/GenBank/DDBJ databases">
        <authorList>
            <consortium name="DOE Joint Genome Institute"/>
            <person name="Kuo A."/>
            <person name="Kohler A."/>
            <person name="Jargeat P."/>
            <person name="Nagy L.G."/>
            <person name="Floudas D."/>
            <person name="Copeland A."/>
            <person name="Barry K.W."/>
            <person name="Cichocki N."/>
            <person name="Veneault-Fourrey C."/>
            <person name="LaButti K."/>
            <person name="Lindquist E.A."/>
            <person name="Lipzen A."/>
            <person name="Lundell T."/>
            <person name="Morin E."/>
            <person name="Murat C."/>
            <person name="Sun H."/>
            <person name="Tunlid A."/>
            <person name="Henrissat B."/>
            <person name="Grigoriev I.V."/>
            <person name="Hibbett D.S."/>
            <person name="Martin F."/>
            <person name="Nordberg H.P."/>
            <person name="Cantor M.N."/>
            <person name="Hua S.X."/>
        </authorList>
    </citation>
    <scope>NUCLEOTIDE SEQUENCE [LARGE SCALE GENOMIC DNA]</scope>
    <source>
        <strain evidence="4 5">Ve08.2h10</strain>
    </source>
</reference>
<protein>
    <submittedName>
        <fullName evidence="4">Uncharacterized protein</fullName>
    </submittedName>
</protein>
<evidence type="ECO:0000256" key="2">
    <source>
        <dbReference type="SAM" id="Phobius"/>
    </source>
</evidence>
<keyword evidence="2" id="KW-1133">Transmembrane helix</keyword>
<dbReference type="AlphaFoldDB" id="A0A0D0E082"/>
<feature type="compositionally biased region" description="Basic and acidic residues" evidence="1">
    <location>
        <begin position="132"/>
        <end position="142"/>
    </location>
</feature>
<keyword evidence="5" id="KW-1185">Reference proteome</keyword>
<gene>
    <name evidence="4" type="ORF">PAXRUDRAFT_829361</name>
</gene>
<evidence type="ECO:0000256" key="3">
    <source>
        <dbReference type="SAM" id="SignalP"/>
    </source>
</evidence>
<dbReference type="EMBL" id="KN825216">
    <property type="protein sequence ID" value="KIK93079.1"/>
    <property type="molecule type" value="Genomic_DNA"/>
</dbReference>
<dbReference type="OrthoDB" id="29460at2759"/>
<keyword evidence="2" id="KW-0472">Membrane</keyword>
<keyword evidence="3" id="KW-0732">Signal</keyword>